<dbReference type="SUPFAM" id="SSF159659">
    <property type="entry name" value="Cgl1923-like"/>
    <property type="match status" value="1"/>
</dbReference>
<dbReference type="InterPro" id="IPR019151">
    <property type="entry name" value="Proteasome_assmbl_chaperone_2"/>
</dbReference>
<dbReference type="AlphaFoldDB" id="A0A7C2FHT5"/>
<name>A0A7C2FHT5_9CREN</name>
<comment type="caution">
    <text evidence="1">The sequence shown here is derived from an EMBL/GenBank/DDBJ whole genome shotgun (WGS) entry which is preliminary data.</text>
</comment>
<keyword evidence="1" id="KW-0647">Proteasome</keyword>
<sequence length="247" mass="27644">MGSIKIIPLKSLDKTLFENALFVTGYQGFGMVGYLTTRHLVRELKLEKIGLIKTKHMPEVTLYGENGLLYPFELYAGEVSGRKVLVLLNNAVPHIHERTDYAEFAASLMKAFKVEEAVLVGGLDPSLKESEDERYRWIPIGKTKISLNAPVLKNRHVIGPLALTMMFVEAYGLNGVVVLAYTDLYKPDPRASAVAVEIIGELLNTKIDTSSLLEEAKIIDAIEMEREKIEKAMESELSEKKSRLSYI</sequence>
<dbReference type="GO" id="GO:0000502">
    <property type="term" value="C:proteasome complex"/>
    <property type="evidence" value="ECO:0007669"/>
    <property type="project" value="UniProtKB-KW"/>
</dbReference>
<dbReference type="Gene3D" id="3.40.50.10900">
    <property type="entry name" value="PAC-like subunit"/>
    <property type="match status" value="1"/>
</dbReference>
<proteinExistence type="predicted"/>
<evidence type="ECO:0000313" key="1">
    <source>
        <dbReference type="EMBL" id="HEF88040.1"/>
    </source>
</evidence>
<gene>
    <name evidence="1" type="ORF">ENP55_07245</name>
</gene>
<dbReference type="EMBL" id="DSJT01000045">
    <property type="protein sequence ID" value="HEF88040.1"/>
    <property type="molecule type" value="Genomic_DNA"/>
</dbReference>
<reference evidence="1" key="1">
    <citation type="journal article" date="2020" name="mSystems">
        <title>Genome- and Community-Level Interaction Insights into Carbon Utilization and Element Cycling Functions of Hydrothermarchaeota in Hydrothermal Sediment.</title>
        <authorList>
            <person name="Zhou Z."/>
            <person name="Liu Y."/>
            <person name="Xu W."/>
            <person name="Pan J."/>
            <person name="Luo Z.H."/>
            <person name="Li M."/>
        </authorList>
    </citation>
    <scope>NUCLEOTIDE SEQUENCE [LARGE SCALE GENOMIC DNA]</scope>
    <source>
        <strain evidence="1">SpSt-23</strain>
    </source>
</reference>
<dbReference type="InterPro" id="IPR038389">
    <property type="entry name" value="PSMG2_sf"/>
</dbReference>
<dbReference type="PANTHER" id="PTHR35610:SF3">
    <property type="entry name" value="PROTEASOME ASSEMBLY CHAPERONE FAMILY PROTEIN"/>
    <property type="match status" value="1"/>
</dbReference>
<accession>A0A7C2FHT5</accession>
<dbReference type="PANTHER" id="PTHR35610">
    <property type="entry name" value="3-ISOPROPYLMALATE DEHYDRATASE-RELATED"/>
    <property type="match status" value="1"/>
</dbReference>
<dbReference type="Pfam" id="PF09754">
    <property type="entry name" value="PAC2"/>
    <property type="match status" value="1"/>
</dbReference>
<protein>
    <submittedName>
        <fullName evidence="1">Proteasome assembly chaperone family protein</fullName>
    </submittedName>
</protein>
<organism evidence="1">
    <name type="scientific">Thermosphaera aggregans</name>
    <dbReference type="NCBI Taxonomy" id="54254"/>
    <lineage>
        <taxon>Archaea</taxon>
        <taxon>Thermoproteota</taxon>
        <taxon>Thermoprotei</taxon>
        <taxon>Desulfurococcales</taxon>
        <taxon>Desulfurococcaceae</taxon>
        <taxon>Thermosphaera</taxon>
    </lineage>
</organism>